<dbReference type="Gene3D" id="1.10.246.10">
    <property type="match status" value="1"/>
</dbReference>
<proteinExistence type="predicted"/>
<dbReference type="SUPFAM" id="SSF48552">
    <property type="entry name" value="Serum albumin-like"/>
    <property type="match status" value="1"/>
</dbReference>
<evidence type="ECO:0000313" key="5">
    <source>
        <dbReference type="EMBL" id="KAK3098147.1"/>
    </source>
</evidence>
<dbReference type="PROSITE" id="PS51019">
    <property type="entry name" value="REELIN"/>
    <property type="match status" value="1"/>
</dbReference>
<reference evidence="5" key="1">
    <citation type="submission" date="2019-08" db="EMBL/GenBank/DDBJ databases">
        <title>The improved chromosome-level genome for the pearl oyster Pinctada fucata martensii using PacBio sequencing and Hi-C.</title>
        <authorList>
            <person name="Zheng Z."/>
        </authorList>
    </citation>
    <scope>NUCLEOTIDE SEQUENCE</scope>
    <source>
        <strain evidence="5">ZZ-2019</strain>
        <tissue evidence="5">Adductor muscle</tissue>
    </source>
</reference>
<dbReference type="Proteomes" id="UP001186944">
    <property type="component" value="Unassembled WGS sequence"/>
</dbReference>
<evidence type="ECO:0000313" key="6">
    <source>
        <dbReference type="Proteomes" id="UP001186944"/>
    </source>
</evidence>
<sequence>MCPLGTFDTTSARFFQPSNCSHLVLKNTRGAEHTFAFGWTAPECGCVTIRARVKTSDTNAYILDDNDVSDGYLTKRVCRQNLKDILSHISPNEKEDILCQVSQNLQIGSLDQRPDIMSRRKLQYDNLSSLEKQTLDMALHQRLRSVNMCCGLRGEERHECLGDVRRRRLDHFCAYGEPLIPFTTDRVDYMMERKKECCWRLGERRYHCFGNIPQGDGVHSNAVWRVKNMRHKDDSDPLNDLEDFPVETLRQLPLQQAKVASKISRKSMPSIRNRALAGSVVQKKPKSIPGYTLTIPPKPVTRKNDVETTTAVVTMDTTKTTKHLLRKIKRYQTRLECCNQGKFYATKLMGDPWQMCSDEAYTYARTIRGGRRKCRAFYLRCCMEEYQR</sequence>
<dbReference type="Gene3D" id="2.60.40.4060">
    <property type="entry name" value="Reeler domain"/>
    <property type="match status" value="1"/>
</dbReference>
<comment type="subcellular location">
    <subcellularLocation>
        <location evidence="1">Secreted</location>
    </subcellularLocation>
</comment>
<evidence type="ECO:0000259" key="4">
    <source>
        <dbReference type="PROSITE" id="PS51019"/>
    </source>
</evidence>
<comment type="caution">
    <text evidence="5">The sequence shown here is derived from an EMBL/GenBank/DDBJ whole genome shotgun (WGS) entry which is preliminary data.</text>
</comment>
<keyword evidence="2" id="KW-0964">Secreted</keyword>
<evidence type="ECO:0000256" key="3">
    <source>
        <dbReference type="ARBA" id="ARBA00022737"/>
    </source>
</evidence>
<protein>
    <recommendedName>
        <fullName evidence="4">Reelin domain-containing protein</fullName>
    </recommendedName>
</protein>
<gene>
    <name evidence="5" type="ORF">FSP39_016638</name>
</gene>
<dbReference type="InterPro" id="IPR020858">
    <property type="entry name" value="Serum_albumin-like"/>
</dbReference>
<name>A0AA88Y4Y3_PINIB</name>
<dbReference type="GO" id="GO:0005615">
    <property type="term" value="C:extracellular space"/>
    <property type="evidence" value="ECO:0007669"/>
    <property type="project" value="InterPro"/>
</dbReference>
<evidence type="ECO:0000256" key="2">
    <source>
        <dbReference type="ARBA" id="ARBA00022525"/>
    </source>
</evidence>
<keyword evidence="6" id="KW-1185">Reference proteome</keyword>
<keyword evidence="3" id="KW-0677">Repeat</keyword>
<dbReference type="InterPro" id="IPR042307">
    <property type="entry name" value="Reeler_sf"/>
</dbReference>
<accession>A0AA88Y4Y3</accession>
<evidence type="ECO:0000256" key="1">
    <source>
        <dbReference type="ARBA" id="ARBA00004613"/>
    </source>
</evidence>
<feature type="domain" description="Reelin" evidence="4">
    <location>
        <begin position="1"/>
        <end position="91"/>
    </location>
</feature>
<dbReference type="EMBL" id="VSWD01000007">
    <property type="protein sequence ID" value="KAK3098147.1"/>
    <property type="molecule type" value="Genomic_DNA"/>
</dbReference>
<dbReference type="InterPro" id="IPR002861">
    <property type="entry name" value="Reeler_dom"/>
</dbReference>
<dbReference type="AlphaFoldDB" id="A0AA88Y4Y3"/>
<organism evidence="5 6">
    <name type="scientific">Pinctada imbricata</name>
    <name type="common">Atlantic pearl-oyster</name>
    <name type="synonym">Pinctada martensii</name>
    <dbReference type="NCBI Taxonomy" id="66713"/>
    <lineage>
        <taxon>Eukaryota</taxon>
        <taxon>Metazoa</taxon>
        <taxon>Spiralia</taxon>
        <taxon>Lophotrochozoa</taxon>
        <taxon>Mollusca</taxon>
        <taxon>Bivalvia</taxon>
        <taxon>Autobranchia</taxon>
        <taxon>Pteriomorphia</taxon>
        <taxon>Pterioida</taxon>
        <taxon>Pterioidea</taxon>
        <taxon>Pteriidae</taxon>
        <taxon>Pinctada</taxon>
    </lineage>
</organism>